<name>A0A0H1RHM1_9HYPH</name>
<dbReference type="RefSeq" id="WP_047187343.1">
    <property type="nucleotide sequence ID" value="NZ_LCYG01000006.1"/>
</dbReference>
<evidence type="ECO:0000259" key="1">
    <source>
        <dbReference type="Pfam" id="PF05726"/>
    </source>
</evidence>
<keyword evidence="3" id="KW-1185">Reference proteome</keyword>
<dbReference type="PATRIC" id="fig|1225564.3.peg.5690"/>
<dbReference type="EMBL" id="LCYG01000006">
    <property type="protein sequence ID" value="KLK94698.1"/>
    <property type="molecule type" value="Genomic_DNA"/>
</dbReference>
<protein>
    <submittedName>
        <fullName evidence="2">Pirin</fullName>
    </submittedName>
</protein>
<feature type="non-terminal residue" evidence="2">
    <location>
        <position position="1"/>
    </location>
</feature>
<dbReference type="InterPro" id="IPR008778">
    <property type="entry name" value="Pirin_C_dom"/>
</dbReference>
<dbReference type="Pfam" id="PF05726">
    <property type="entry name" value="Pirin_C"/>
    <property type="match status" value="1"/>
</dbReference>
<reference evidence="2 3" key="1">
    <citation type="submission" date="2015-05" db="EMBL/GenBank/DDBJ databases">
        <title>Draft genome sequence of Microvirga vignae strain BR3299, a novel nitrogen fixing bacteria isolated from Brazil semi-aired region.</title>
        <authorList>
            <person name="Zilli J.E."/>
            <person name="Passos S.R."/>
            <person name="Leite J."/>
            <person name="Baldani J.I."/>
            <person name="Xavier G.R."/>
            <person name="Rumjaneck N.G."/>
            <person name="Simoes-Araujo J.L."/>
        </authorList>
    </citation>
    <scope>NUCLEOTIDE SEQUENCE [LARGE SCALE GENOMIC DNA]</scope>
    <source>
        <strain evidence="2 3">BR3299</strain>
    </source>
</reference>
<accession>A0A0H1RHM1</accession>
<dbReference type="Proteomes" id="UP000035489">
    <property type="component" value="Unassembled WGS sequence"/>
</dbReference>
<gene>
    <name evidence="2" type="ORF">AA309_02130</name>
</gene>
<organism evidence="2 3">
    <name type="scientific">Microvirga vignae</name>
    <dbReference type="NCBI Taxonomy" id="1225564"/>
    <lineage>
        <taxon>Bacteria</taxon>
        <taxon>Pseudomonadati</taxon>
        <taxon>Pseudomonadota</taxon>
        <taxon>Alphaproteobacteria</taxon>
        <taxon>Hyphomicrobiales</taxon>
        <taxon>Methylobacteriaceae</taxon>
        <taxon>Microvirga</taxon>
    </lineage>
</organism>
<evidence type="ECO:0000313" key="2">
    <source>
        <dbReference type="EMBL" id="KLK94698.1"/>
    </source>
</evidence>
<comment type="caution">
    <text evidence="2">The sequence shown here is derived from an EMBL/GenBank/DDBJ whole genome shotgun (WGS) entry which is preliminary data.</text>
</comment>
<dbReference type="STRING" id="1225564.AA309_02130"/>
<dbReference type="AlphaFoldDB" id="A0A0H1RHM1"/>
<proteinExistence type="predicted"/>
<feature type="domain" description="Pirin C-terminal" evidence="1">
    <location>
        <begin position="1"/>
        <end position="34"/>
    </location>
</feature>
<dbReference type="InterPro" id="IPR011051">
    <property type="entry name" value="RmlC_Cupin_sf"/>
</dbReference>
<evidence type="ECO:0000313" key="3">
    <source>
        <dbReference type="Proteomes" id="UP000035489"/>
    </source>
</evidence>
<dbReference type="SUPFAM" id="SSF51182">
    <property type="entry name" value="RmlC-like cupins"/>
    <property type="match status" value="1"/>
</dbReference>
<sequence length="57" mass="6630">EPMDGPRFIWWNFVSSRQDRIEQAKADWKAARFDTMPGDEAEFIPLPEPPPPPVCYP</sequence>